<feature type="region of interest" description="Disordered" evidence="1">
    <location>
        <begin position="286"/>
        <end position="328"/>
    </location>
</feature>
<feature type="compositionally biased region" description="Basic residues" evidence="1">
    <location>
        <begin position="293"/>
        <end position="316"/>
    </location>
</feature>
<evidence type="ECO:0000313" key="4">
    <source>
        <dbReference type="Proteomes" id="UP001222325"/>
    </source>
</evidence>
<feature type="compositionally biased region" description="Low complexity" evidence="1">
    <location>
        <begin position="418"/>
        <end position="441"/>
    </location>
</feature>
<dbReference type="EMBL" id="JARJCN010000021">
    <property type="protein sequence ID" value="KAJ7090765.1"/>
    <property type="molecule type" value="Genomic_DNA"/>
</dbReference>
<feature type="signal peptide" evidence="2">
    <location>
        <begin position="1"/>
        <end position="17"/>
    </location>
</feature>
<comment type="caution">
    <text evidence="3">The sequence shown here is derived from an EMBL/GenBank/DDBJ whole genome shotgun (WGS) entry which is preliminary data.</text>
</comment>
<accession>A0AAD6U4Q4</accession>
<dbReference type="InterPro" id="IPR024079">
    <property type="entry name" value="MetalloPept_cat_dom_sf"/>
</dbReference>
<dbReference type="GO" id="GO:0008237">
    <property type="term" value="F:metallopeptidase activity"/>
    <property type="evidence" value="ECO:0007669"/>
    <property type="project" value="InterPro"/>
</dbReference>
<proteinExistence type="predicted"/>
<dbReference type="Gene3D" id="3.40.390.10">
    <property type="entry name" value="Collagenase (Catalytic Domain)"/>
    <property type="match status" value="1"/>
</dbReference>
<organism evidence="3 4">
    <name type="scientific">Mycena belliarum</name>
    <dbReference type="NCBI Taxonomy" id="1033014"/>
    <lineage>
        <taxon>Eukaryota</taxon>
        <taxon>Fungi</taxon>
        <taxon>Dikarya</taxon>
        <taxon>Basidiomycota</taxon>
        <taxon>Agaricomycotina</taxon>
        <taxon>Agaricomycetes</taxon>
        <taxon>Agaricomycetidae</taxon>
        <taxon>Agaricales</taxon>
        <taxon>Marasmiineae</taxon>
        <taxon>Mycenaceae</taxon>
        <taxon>Mycena</taxon>
    </lineage>
</organism>
<evidence type="ECO:0000313" key="3">
    <source>
        <dbReference type="EMBL" id="KAJ7090765.1"/>
    </source>
</evidence>
<feature type="compositionally biased region" description="Low complexity" evidence="1">
    <location>
        <begin position="317"/>
        <end position="328"/>
    </location>
</feature>
<name>A0AAD6U4Q4_9AGAR</name>
<sequence length="465" mass="49317">MHFFWVALFSSALLARGSPLPPAPLERRAAVQLHILTEGTEACTADEVTVVKRAIIEARELAEIAITTLKVKDMQRANGFFQIFGGKEFANPADVSQRYKFVTALPIPDEVTSESLKVFAKNPDDHVTFTCIPPTDRKVETAYANTANAGRPTAESKGAEVPTNNLIRFAPLAIKNSESFKTAVARVRTTGDLVNDIFLSEGEVMLPLPAFIIIHEVQHSFPLVGNNELAHFVDQTGPNGKHADGLYQIQELASGLRARNPQNYAWFALLAAVQPKLFAANVPIEPEPPKAAAKPKKAPKKAATSKKASKKVKARAAKSAAAPAKKPATVKAPVKAPVKIPTKAVTKPLAKPVVKAPVNLPTTNKVKAKTPIKVTPPVSKPPVMPKVPAKVPVKVTGPVAKPPVKATKPAAIPPLSPPTSNKAPTKPAAKTPAKSVAKPATGAPATVNAKTAGCPVSDLKFLDFD</sequence>
<keyword evidence="2" id="KW-0732">Signal</keyword>
<dbReference type="AlphaFoldDB" id="A0AAD6U4Q4"/>
<feature type="chain" id="PRO_5042080633" evidence="2">
    <location>
        <begin position="18"/>
        <end position="465"/>
    </location>
</feature>
<feature type="region of interest" description="Disordered" evidence="1">
    <location>
        <begin position="402"/>
        <end position="452"/>
    </location>
</feature>
<dbReference type="Proteomes" id="UP001222325">
    <property type="component" value="Unassembled WGS sequence"/>
</dbReference>
<evidence type="ECO:0000256" key="1">
    <source>
        <dbReference type="SAM" id="MobiDB-lite"/>
    </source>
</evidence>
<protein>
    <submittedName>
        <fullName evidence="3">Uncharacterized protein</fullName>
    </submittedName>
</protein>
<gene>
    <name evidence="3" type="ORF">B0H15DRAFT_244658</name>
</gene>
<keyword evidence="4" id="KW-1185">Reference proteome</keyword>
<evidence type="ECO:0000256" key="2">
    <source>
        <dbReference type="SAM" id="SignalP"/>
    </source>
</evidence>
<reference evidence="3" key="1">
    <citation type="submission" date="2023-03" db="EMBL/GenBank/DDBJ databases">
        <title>Massive genome expansion in bonnet fungi (Mycena s.s.) driven by repeated elements and novel gene families across ecological guilds.</title>
        <authorList>
            <consortium name="Lawrence Berkeley National Laboratory"/>
            <person name="Harder C.B."/>
            <person name="Miyauchi S."/>
            <person name="Viragh M."/>
            <person name="Kuo A."/>
            <person name="Thoen E."/>
            <person name="Andreopoulos B."/>
            <person name="Lu D."/>
            <person name="Skrede I."/>
            <person name="Drula E."/>
            <person name="Henrissat B."/>
            <person name="Morin E."/>
            <person name="Kohler A."/>
            <person name="Barry K."/>
            <person name="LaButti K."/>
            <person name="Morin E."/>
            <person name="Salamov A."/>
            <person name="Lipzen A."/>
            <person name="Mereny Z."/>
            <person name="Hegedus B."/>
            <person name="Baldrian P."/>
            <person name="Stursova M."/>
            <person name="Weitz H."/>
            <person name="Taylor A."/>
            <person name="Grigoriev I.V."/>
            <person name="Nagy L.G."/>
            <person name="Martin F."/>
            <person name="Kauserud H."/>
        </authorList>
    </citation>
    <scope>NUCLEOTIDE SEQUENCE</scope>
    <source>
        <strain evidence="3">CBHHK173m</strain>
    </source>
</reference>